<evidence type="ECO:0000256" key="1">
    <source>
        <dbReference type="ARBA" id="ARBA00022741"/>
    </source>
</evidence>
<proteinExistence type="predicted"/>
<evidence type="ECO:0000256" key="3">
    <source>
        <dbReference type="ARBA" id="ARBA00022806"/>
    </source>
</evidence>
<keyword evidence="4" id="KW-0067">ATP-binding</keyword>
<dbReference type="GO" id="GO:0004527">
    <property type="term" value="F:exonuclease activity"/>
    <property type="evidence" value="ECO:0007669"/>
    <property type="project" value="UniProtKB-KW"/>
</dbReference>
<dbReference type="GO" id="GO:0043138">
    <property type="term" value="F:3'-5' DNA helicase activity"/>
    <property type="evidence" value="ECO:0007669"/>
    <property type="project" value="TreeGrafter"/>
</dbReference>
<dbReference type="PANTHER" id="PTHR11070:SF2">
    <property type="entry name" value="ATP-DEPENDENT DNA HELICASE SRS2"/>
    <property type="match status" value="1"/>
</dbReference>
<evidence type="ECO:0000259" key="5">
    <source>
        <dbReference type="Pfam" id="PF13361"/>
    </source>
</evidence>
<gene>
    <name evidence="6" type="ORF">LEA_17190</name>
</gene>
<accession>K1S2E9</accession>
<feature type="non-terminal residue" evidence="6">
    <location>
        <position position="1"/>
    </location>
</feature>
<evidence type="ECO:0000256" key="2">
    <source>
        <dbReference type="ARBA" id="ARBA00022801"/>
    </source>
</evidence>
<reference evidence="6" key="1">
    <citation type="journal article" date="2013" name="Environ. Microbiol.">
        <title>Microbiota from the distal guts of lean and obese adolescents exhibit partial functional redundancy besides clear differences in community structure.</title>
        <authorList>
            <person name="Ferrer M."/>
            <person name="Ruiz A."/>
            <person name="Lanza F."/>
            <person name="Haange S.B."/>
            <person name="Oberbach A."/>
            <person name="Till H."/>
            <person name="Bargiela R."/>
            <person name="Campoy C."/>
            <person name="Segura M.T."/>
            <person name="Richter M."/>
            <person name="von Bergen M."/>
            <person name="Seifert J."/>
            <person name="Suarez A."/>
        </authorList>
    </citation>
    <scope>NUCLEOTIDE SEQUENCE</scope>
</reference>
<feature type="domain" description="UvrD-like helicase C-terminal" evidence="5">
    <location>
        <begin position="1"/>
        <end position="54"/>
    </location>
</feature>
<dbReference type="PANTHER" id="PTHR11070">
    <property type="entry name" value="UVRD / RECB / PCRA DNA HELICASE FAMILY MEMBER"/>
    <property type="match status" value="1"/>
</dbReference>
<keyword evidence="6" id="KW-0269">Exonuclease</keyword>
<protein>
    <submittedName>
        <fullName evidence="6">Helicase/exonuclease</fullName>
    </submittedName>
</protein>
<dbReference type="AlphaFoldDB" id="K1S2E9"/>
<evidence type="ECO:0000313" key="6">
    <source>
        <dbReference type="EMBL" id="EKC51848.1"/>
    </source>
</evidence>
<dbReference type="CDD" id="cd18807">
    <property type="entry name" value="SF1_C_UvrD"/>
    <property type="match status" value="1"/>
</dbReference>
<dbReference type="InterPro" id="IPR014017">
    <property type="entry name" value="DNA_helicase_UvrD-like_C"/>
</dbReference>
<keyword evidence="2" id="KW-0378">Hydrolase</keyword>
<dbReference type="Pfam" id="PF13361">
    <property type="entry name" value="UvrD_C"/>
    <property type="match status" value="1"/>
</dbReference>
<dbReference type="InterPro" id="IPR000212">
    <property type="entry name" value="DNA_helicase_UvrD/REP"/>
</dbReference>
<dbReference type="EMBL" id="AJWY01011762">
    <property type="protein sequence ID" value="EKC51848.1"/>
    <property type="molecule type" value="Genomic_DNA"/>
</dbReference>
<dbReference type="GO" id="GO:0003677">
    <property type="term" value="F:DNA binding"/>
    <property type="evidence" value="ECO:0007669"/>
    <property type="project" value="InterPro"/>
</dbReference>
<dbReference type="SUPFAM" id="SSF52540">
    <property type="entry name" value="P-loop containing nucleoside triphosphate hydrolases"/>
    <property type="match status" value="1"/>
</dbReference>
<keyword evidence="1" id="KW-0547">Nucleotide-binding</keyword>
<name>K1S2E9_9ZZZZ</name>
<dbReference type="GO" id="GO:0000725">
    <property type="term" value="P:recombinational repair"/>
    <property type="evidence" value="ECO:0007669"/>
    <property type="project" value="TreeGrafter"/>
</dbReference>
<sequence length="80" mass="9394">LTVHASKGLEFDSVWIPDCNEKNFPHGNGLDPEHIEEERRIFYVAMTRAKKDLELLCLTGTAERPRFPSRFLIPLNRYHR</sequence>
<organism evidence="6">
    <name type="scientific">human gut metagenome</name>
    <dbReference type="NCBI Taxonomy" id="408170"/>
    <lineage>
        <taxon>unclassified sequences</taxon>
        <taxon>metagenomes</taxon>
        <taxon>organismal metagenomes</taxon>
    </lineage>
</organism>
<keyword evidence="6" id="KW-0540">Nuclease</keyword>
<comment type="caution">
    <text evidence="6">The sequence shown here is derived from an EMBL/GenBank/DDBJ whole genome shotgun (WGS) entry which is preliminary data.</text>
</comment>
<dbReference type="Gene3D" id="3.40.50.300">
    <property type="entry name" value="P-loop containing nucleotide triphosphate hydrolases"/>
    <property type="match status" value="1"/>
</dbReference>
<dbReference type="InterPro" id="IPR027417">
    <property type="entry name" value="P-loop_NTPase"/>
</dbReference>
<evidence type="ECO:0000256" key="4">
    <source>
        <dbReference type="ARBA" id="ARBA00022840"/>
    </source>
</evidence>
<dbReference type="GO" id="GO:0005524">
    <property type="term" value="F:ATP binding"/>
    <property type="evidence" value="ECO:0007669"/>
    <property type="project" value="UniProtKB-KW"/>
</dbReference>
<keyword evidence="3 6" id="KW-0347">Helicase</keyword>